<dbReference type="InterPro" id="IPR015422">
    <property type="entry name" value="PyrdxlP-dep_Trfase_small"/>
</dbReference>
<evidence type="ECO:0000256" key="1">
    <source>
        <dbReference type="ARBA" id="ARBA00001933"/>
    </source>
</evidence>
<evidence type="ECO:0000256" key="2">
    <source>
        <dbReference type="ARBA" id="ARBA00011738"/>
    </source>
</evidence>
<evidence type="ECO:0000313" key="10">
    <source>
        <dbReference type="Proteomes" id="UP001341444"/>
    </source>
</evidence>
<comment type="caution">
    <text evidence="9">The sequence shown here is derived from an EMBL/GenBank/DDBJ whole genome shotgun (WGS) entry which is preliminary data.</text>
</comment>
<dbReference type="InterPro" id="IPR015424">
    <property type="entry name" value="PyrdxlP-dep_Trfase"/>
</dbReference>
<dbReference type="InterPro" id="IPR015421">
    <property type="entry name" value="PyrdxlP-dep_Trfase_major"/>
</dbReference>
<comment type="pathway">
    <text evidence="7">Amino-acid biosynthesis; L-histidine biosynthesis; L-histidine from 5-phospho-alpha-D-ribose 1-diphosphate: step 7/9.</text>
</comment>
<keyword evidence="6 7" id="KW-0368">Histidine biosynthesis</keyword>
<organism evidence="9 10">
    <name type="scientific">Heyndrickxia acidicola</name>
    <dbReference type="NCBI Taxonomy" id="209389"/>
    <lineage>
        <taxon>Bacteria</taxon>
        <taxon>Bacillati</taxon>
        <taxon>Bacillota</taxon>
        <taxon>Bacilli</taxon>
        <taxon>Bacillales</taxon>
        <taxon>Bacillaceae</taxon>
        <taxon>Heyndrickxia</taxon>
    </lineage>
</organism>
<dbReference type="EMBL" id="JARMAB010000029">
    <property type="protein sequence ID" value="MED1204999.1"/>
    <property type="molecule type" value="Genomic_DNA"/>
</dbReference>
<evidence type="ECO:0000259" key="8">
    <source>
        <dbReference type="Pfam" id="PF00155"/>
    </source>
</evidence>
<sequence>MKWKSQVIGLPAYQPGKSTEEVKKMFGLESIVKMASNENPFGHSKYVTEILEKPQKSYTIYPDGYATELRKATASALGVSEDQLIFTNGTDELIQIISRALLEPGKNTVMATPTFSQYRHNAILDGAEVREVPLVNGEHDLMAMLDQVDEQTTVVWICNPNNPTGTYTPEKKLRNFLEQISKDILVVLDEAYFEYVVAEDFYGSIDLVKDYNNVIVTRTFSKIYGLASFRVGYGIASPDIINALEPARPPFNTNVLGQIAAAAAIQDQAFVEECRTKTREALEKFYAFCEEKGLNYYPSQTNFILIDFERDGDEVFQYLLTKGFIVRSGKALGAPTSVRITVGTEQQNDDLIAAMTEFIEKQ</sequence>
<feature type="modified residue" description="N6-(pyridoxal phosphate)lysine" evidence="7">
    <location>
        <position position="222"/>
    </location>
</feature>
<dbReference type="SUPFAM" id="SSF53383">
    <property type="entry name" value="PLP-dependent transferases"/>
    <property type="match status" value="1"/>
</dbReference>
<evidence type="ECO:0000256" key="5">
    <source>
        <dbReference type="ARBA" id="ARBA00022898"/>
    </source>
</evidence>
<gene>
    <name evidence="7 9" type="primary">hisC</name>
    <name evidence="9" type="ORF">P4T90_18285</name>
</gene>
<reference evidence="9 10" key="1">
    <citation type="submission" date="2023-03" db="EMBL/GenBank/DDBJ databases">
        <title>Bacillus Genome Sequencing.</title>
        <authorList>
            <person name="Dunlap C."/>
        </authorList>
    </citation>
    <scope>NUCLEOTIDE SEQUENCE [LARGE SCALE GENOMIC DNA]</scope>
    <source>
        <strain evidence="9 10">B-23453</strain>
    </source>
</reference>
<dbReference type="InterPro" id="IPR050106">
    <property type="entry name" value="HistidinolP_aminotransfase"/>
</dbReference>
<dbReference type="Gene3D" id="3.40.640.10">
    <property type="entry name" value="Type I PLP-dependent aspartate aminotransferase-like (Major domain)"/>
    <property type="match status" value="1"/>
</dbReference>
<evidence type="ECO:0000256" key="4">
    <source>
        <dbReference type="ARBA" id="ARBA00022679"/>
    </source>
</evidence>
<evidence type="ECO:0000256" key="3">
    <source>
        <dbReference type="ARBA" id="ARBA00022576"/>
    </source>
</evidence>
<dbReference type="NCBIfam" id="TIGR01141">
    <property type="entry name" value="hisC"/>
    <property type="match status" value="1"/>
</dbReference>
<dbReference type="InterPro" id="IPR004839">
    <property type="entry name" value="Aminotransferase_I/II_large"/>
</dbReference>
<keyword evidence="4 7" id="KW-0808">Transferase</keyword>
<dbReference type="PANTHER" id="PTHR43643">
    <property type="entry name" value="HISTIDINOL-PHOSPHATE AMINOTRANSFERASE 2"/>
    <property type="match status" value="1"/>
</dbReference>
<dbReference type="EC" id="2.6.1.9" evidence="7"/>
<protein>
    <recommendedName>
        <fullName evidence="7">Histidinol-phosphate aminotransferase</fullName>
        <ecNumber evidence="7">2.6.1.9</ecNumber>
    </recommendedName>
    <alternativeName>
        <fullName evidence="7">Imidazole acetol-phosphate transaminase</fullName>
    </alternativeName>
</protein>
<evidence type="ECO:0000256" key="6">
    <source>
        <dbReference type="ARBA" id="ARBA00023102"/>
    </source>
</evidence>
<dbReference type="PANTHER" id="PTHR43643:SF3">
    <property type="entry name" value="HISTIDINOL-PHOSPHATE AMINOTRANSFERASE"/>
    <property type="match status" value="1"/>
</dbReference>
<accession>A0ABU6MKJ4</accession>
<keyword evidence="3 7" id="KW-0032">Aminotransferase</keyword>
<dbReference type="InterPro" id="IPR005861">
    <property type="entry name" value="HisP_aminotrans"/>
</dbReference>
<dbReference type="GO" id="GO:0004400">
    <property type="term" value="F:histidinol-phosphate transaminase activity"/>
    <property type="evidence" value="ECO:0007669"/>
    <property type="project" value="UniProtKB-EC"/>
</dbReference>
<keyword evidence="5 7" id="KW-0663">Pyridoxal phosphate</keyword>
<dbReference type="HAMAP" id="MF_01023">
    <property type="entry name" value="HisC_aminotrans_2"/>
    <property type="match status" value="1"/>
</dbReference>
<keyword evidence="10" id="KW-1185">Reference proteome</keyword>
<dbReference type="RefSeq" id="WP_066262681.1">
    <property type="nucleotide sequence ID" value="NZ_JARMAB010000029.1"/>
</dbReference>
<comment type="similarity">
    <text evidence="7">Belongs to the class-II pyridoxal-phosphate-dependent aminotransferase family. Histidinol-phosphate aminotransferase subfamily.</text>
</comment>
<dbReference type="CDD" id="cd00609">
    <property type="entry name" value="AAT_like"/>
    <property type="match status" value="1"/>
</dbReference>
<dbReference type="Gene3D" id="3.90.1150.10">
    <property type="entry name" value="Aspartate Aminotransferase, domain 1"/>
    <property type="match status" value="1"/>
</dbReference>
<feature type="domain" description="Aminotransferase class I/classII large" evidence="8">
    <location>
        <begin position="31"/>
        <end position="354"/>
    </location>
</feature>
<dbReference type="Proteomes" id="UP001341444">
    <property type="component" value="Unassembled WGS sequence"/>
</dbReference>
<evidence type="ECO:0000256" key="7">
    <source>
        <dbReference type="HAMAP-Rule" id="MF_01023"/>
    </source>
</evidence>
<comment type="catalytic activity">
    <reaction evidence="7">
        <text>L-histidinol phosphate + 2-oxoglutarate = 3-(imidazol-4-yl)-2-oxopropyl phosphate + L-glutamate</text>
        <dbReference type="Rhea" id="RHEA:23744"/>
        <dbReference type="ChEBI" id="CHEBI:16810"/>
        <dbReference type="ChEBI" id="CHEBI:29985"/>
        <dbReference type="ChEBI" id="CHEBI:57766"/>
        <dbReference type="ChEBI" id="CHEBI:57980"/>
        <dbReference type="EC" id="2.6.1.9"/>
    </reaction>
</comment>
<dbReference type="Pfam" id="PF00155">
    <property type="entry name" value="Aminotran_1_2"/>
    <property type="match status" value="1"/>
</dbReference>
<comment type="cofactor">
    <cofactor evidence="1 7">
        <name>pyridoxal 5'-phosphate</name>
        <dbReference type="ChEBI" id="CHEBI:597326"/>
    </cofactor>
</comment>
<name>A0ABU6MKJ4_9BACI</name>
<keyword evidence="7" id="KW-0028">Amino-acid biosynthesis</keyword>
<proteinExistence type="inferred from homology"/>
<comment type="subunit">
    <text evidence="2 7">Homodimer.</text>
</comment>
<evidence type="ECO:0000313" key="9">
    <source>
        <dbReference type="EMBL" id="MED1204999.1"/>
    </source>
</evidence>